<gene>
    <name evidence="1" type="ORF">COO91_04567</name>
</gene>
<keyword evidence="2" id="KW-1185">Reference proteome</keyword>
<evidence type="ECO:0000313" key="2">
    <source>
        <dbReference type="Proteomes" id="UP000232003"/>
    </source>
</evidence>
<dbReference type="KEGG" id="nfl:COO91_04567"/>
<dbReference type="RefSeq" id="WP_208766829.1">
    <property type="nucleotide sequence ID" value="NZ_CP024785.1"/>
</dbReference>
<dbReference type="AlphaFoldDB" id="A0A2K8ST45"/>
<evidence type="ECO:0000313" key="1">
    <source>
        <dbReference type="EMBL" id="AUB38597.1"/>
    </source>
</evidence>
<dbReference type="EMBL" id="CP024785">
    <property type="protein sequence ID" value="AUB38597.1"/>
    <property type="molecule type" value="Genomic_DNA"/>
</dbReference>
<name>A0A2K8ST45_9NOSO</name>
<proteinExistence type="predicted"/>
<organism evidence="1 2">
    <name type="scientific">Nostoc flagelliforme CCNUN1</name>
    <dbReference type="NCBI Taxonomy" id="2038116"/>
    <lineage>
        <taxon>Bacteria</taxon>
        <taxon>Bacillati</taxon>
        <taxon>Cyanobacteriota</taxon>
        <taxon>Cyanophyceae</taxon>
        <taxon>Nostocales</taxon>
        <taxon>Nostocaceae</taxon>
        <taxon>Nostoc</taxon>
    </lineage>
</organism>
<sequence>MVFGREIFVFLVWLVQNSKKAERWLTLKAGKTLVERRGGYPEHLRQDAPTDLSERSNRKKVIAQYLNRKISFLLSVICGLKVIYLTTEAQRTQKKEEFLPKSFTRTYALYEEIAHKTDKI</sequence>
<dbReference type="Proteomes" id="UP000232003">
    <property type="component" value="Chromosome"/>
</dbReference>
<accession>A0A2K8ST45</accession>
<protein>
    <submittedName>
        <fullName evidence="1">Uncharacterized protein</fullName>
    </submittedName>
</protein>
<reference evidence="1 2" key="1">
    <citation type="submission" date="2017-11" db="EMBL/GenBank/DDBJ databases">
        <title>Complete genome of a free-living desiccation-tolerant cyanobacterium and its photosynthetic adaptation to extreme terrestrial habitat.</title>
        <authorList>
            <person name="Shang J."/>
        </authorList>
    </citation>
    <scope>NUCLEOTIDE SEQUENCE [LARGE SCALE GENOMIC DNA]</scope>
    <source>
        <strain evidence="1 2">CCNUN1</strain>
    </source>
</reference>